<organism evidence="1 2">
    <name type="scientific">Lentinula aff. lateritia</name>
    <dbReference type="NCBI Taxonomy" id="2804960"/>
    <lineage>
        <taxon>Eukaryota</taxon>
        <taxon>Fungi</taxon>
        <taxon>Dikarya</taxon>
        <taxon>Basidiomycota</taxon>
        <taxon>Agaricomycotina</taxon>
        <taxon>Agaricomycetes</taxon>
        <taxon>Agaricomycetidae</taxon>
        <taxon>Agaricales</taxon>
        <taxon>Marasmiineae</taxon>
        <taxon>Omphalotaceae</taxon>
        <taxon>Lentinula</taxon>
    </lineage>
</organism>
<reference evidence="1" key="1">
    <citation type="submission" date="2022-09" db="EMBL/GenBank/DDBJ databases">
        <title>A Global Phylogenomic Analysis of the Shiitake Genus Lentinula.</title>
        <authorList>
            <consortium name="DOE Joint Genome Institute"/>
            <person name="Sierra-Patev S."/>
            <person name="Min B."/>
            <person name="Naranjo-Ortiz M."/>
            <person name="Looney B."/>
            <person name="Konkel Z."/>
            <person name="Slot J.C."/>
            <person name="Sakamoto Y."/>
            <person name="Steenwyk J.L."/>
            <person name="Rokas A."/>
            <person name="Carro J."/>
            <person name="Camarero S."/>
            <person name="Ferreira P."/>
            <person name="Molpeceres G."/>
            <person name="Ruiz-Duenas F.J."/>
            <person name="Serrano A."/>
            <person name="Henrissat B."/>
            <person name="Drula E."/>
            <person name="Hughes K.W."/>
            <person name="Mata J.L."/>
            <person name="Ishikawa N.K."/>
            <person name="Vargas-Isla R."/>
            <person name="Ushijima S."/>
            <person name="Smith C.A."/>
            <person name="Ahrendt S."/>
            <person name="Andreopoulos W."/>
            <person name="He G."/>
            <person name="Labutti K."/>
            <person name="Lipzen A."/>
            <person name="Ng V."/>
            <person name="Riley R."/>
            <person name="Sandor L."/>
            <person name="Barry K."/>
            <person name="Martinez A.T."/>
            <person name="Xiao Y."/>
            <person name="Gibbons J.G."/>
            <person name="Terashima K."/>
            <person name="Grigoriev I.V."/>
            <person name="Hibbett D.S."/>
        </authorList>
    </citation>
    <scope>NUCLEOTIDE SEQUENCE</scope>
    <source>
        <strain evidence="1">TMI1499</strain>
    </source>
</reference>
<dbReference type="EMBL" id="MU795212">
    <property type="protein sequence ID" value="KAJ3808579.1"/>
    <property type="molecule type" value="Genomic_DNA"/>
</dbReference>
<keyword evidence="2" id="KW-1185">Reference proteome</keyword>
<evidence type="ECO:0000313" key="2">
    <source>
        <dbReference type="Proteomes" id="UP001163835"/>
    </source>
</evidence>
<protein>
    <submittedName>
        <fullName evidence="1">Uncharacterized protein</fullName>
    </submittedName>
</protein>
<evidence type="ECO:0000313" key="1">
    <source>
        <dbReference type="EMBL" id="KAJ3808579.1"/>
    </source>
</evidence>
<accession>A0ACC1TV20</accession>
<comment type="caution">
    <text evidence="1">The sequence shown here is derived from an EMBL/GenBank/DDBJ whole genome shotgun (WGS) entry which is preliminary data.</text>
</comment>
<gene>
    <name evidence="1" type="ORF">F5876DRAFT_78588</name>
</gene>
<name>A0ACC1TV20_9AGAR</name>
<dbReference type="Proteomes" id="UP001163835">
    <property type="component" value="Unassembled WGS sequence"/>
</dbReference>
<proteinExistence type="predicted"/>
<sequence length="301" mass="33249">MSKQSDSPNVHRFGEPTSPKPLRAPQLLHKLWDLELGNVKATPYVRLRVASPLLPPPLEDVNCYPHFPGPPSRAYTLSGALTFKTPHQLQSTTILTITTHTIQRSYVYRFPLLPPSSVHVLGTSLDLLGILLPELVTLADYCQEVLCIDNHYWKHEETKKREAGKPFIARNPKKGSSDFPKSGSTNQQSNSQPSGSTAPFTPKPKSFTGGKPNNFCKPQGISNSGQPAGQRPTFTHLGANGKALPSKREHRMKNNLCLFCGGKHQIADCNKRKARELKGRAVEVEETPDTTSIVVEEESEN</sequence>